<dbReference type="RefSeq" id="WP_066803199.1">
    <property type="nucleotide sequence ID" value="NZ_CP014206.1"/>
</dbReference>
<dbReference type="PROSITE" id="PS50206">
    <property type="entry name" value="RHODANESE_3"/>
    <property type="match status" value="1"/>
</dbReference>
<evidence type="ECO:0000256" key="1">
    <source>
        <dbReference type="ARBA" id="ARBA00001974"/>
    </source>
</evidence>
<dbReference type="Gene3D" id="3.40.250.10">
    <property type="entry name" value="Rhodanese-like domain"/>
    <property type="match status" value="1"/>
</dbReference>
<dbReference type="InterPro" id="IPR001763">
    <property type="entry name" value="Rhodanese-like_dom"/>
</dbReference>
<evidence type="ECO:0000256" key="2">
    <source>
        <dbReference type="ARBA" id="ARBA00009130"/>
    </source>
</evidence>
<dbReference type="AlphaFoldDB" id="A0A126QMZ8"/>
<dbReference type="KEGG" id="dej:AWY79_10200"/>
<accession>A0A126QMZ8</accession>
<keyword evidence="10" id="KW-1185">Reference proteome</keyword>
<feature type="domain" description="Rhodanese" evidence="7">
    <location>
        <begin position="507"/>
        <end position="567"/>
    </location>
</feature>
<comment type="cofactor">
    <cofactor evidence="1">
        <name>FAD</name>
        <dbReference type="ChEBI" id="CHEBI:57692"/>
    </cofactor>
</comment>
<evidence type="ECO:0000256" key="6">
    <source>
        <dbReference type="ARBA" id="ARBA00023284"/>
    </source>
</evidence>
<evidence type="ECO:0000313" key="9">
    <source>
        <dbReference type="EMBL" id="TDT89856.1"/>
    </source>
</evidence>
<dbReference type="OrthoDB" id="9769238at2"/>
<evidence type="ECO:0000256" key="4">
    <source>
        <dbReference type="ARBA" id="ARBA00022827"/>
    </source>
</evidence>
<dbReference type="InterPro" id="IPR023753">
    <property type="entry name" value="FAD/NAD-binding_dom"/>
</dbReference>
<dbReference type="EMBL" id="CP014206">
    <property type="protein sequence ID" value="AMK11460.1"/>
    <property type="molecule type" value="Genomic_DNA"/>
</dbReference>
<dbReference type="SUPFAM" id="SSF52821">
    <property type="entry name" value="Rhodanese/Cell cycle control phosphatase"/>
    <property type="match status" value="1"/>
</dbReference>
<reference evidence="9 11" key="2">
    <citation type="submission" date="2019-03" db="EMBL/GenBank/DDBJ databases">
        <title>Genomic Encyclopedia of Type Strains, Phase IV (KMG-IV): sequencing the most valuable type-strain genomes for metagenomic binning, comparative biology and taxonomic classification.</title>
        <authorList>
            <person name="Goeker M."/>
        </authorList>
    </citation>
    <scope>NUCLEOTIDE SEQUENCE [LARGE SCALE GENOMIC DNA]</scope>
    <source>
        <strain evidence="9 11">DSM 101483</strain>
    </source>
</reference>
<proteinExistence type="inferred from homology"/>
<dbReference type="PANTHER" id="PTHR43429:SF1">
    <property type="entry name" value="NAD(P)H SULFUR OXIDOREDUCTASE (COA-DEPENDENT)"/>
    <property type="match status" value="1"/>
</dbReference>
<dbReference type="SUPFAM" id="SSF51905">
    <property type="entry name" value="FAD/NAD(P)-binding domain"/>
    <property type="match status" value="1"/>
</dbReference>
<dbReference type="InterPro" id="IPR036188">
    <property type="entry name" value="FAD/NAD-bd_sf"/>
</dbReference>
<evidence type="ECO:0000313" key="8">
    <source>
        <dbReference type="EMBL" id="AMK11460.1"/>
    </source>
</evidence>
<evidence type="ECO:0000256" key="5">
    <source>
        <dbReference type="ARBA" id="ARBA00023002"/>
    </source>
</evidence>
<dbReference type="PANTHER" id="PTHR43429">
    <property type="entry name" value="PYRIDINE NUCLEOTIDE-DISULFIDE OXIDOREDUCTASE DOMAIN-CONTAINING"/>
    <property type="match status" value="1"/>
</dbReference>
<gene>
    <name evidence="8" type="ORF">AWY79_10200</name>
    <name evidence="9" type="ORF">EDC59_103154</name>
</gene>
<keyword evidence="4" id="KW-0274">FAD</keyword>
<dbReference type="SMART" id="SM00450">
    <property type="entry name" value="RHOD"/>
    <property type="match status" value="1"/>
</dbReference>
<dbReference type="PRINTS" id="PR00411">
    <property type="entry name" value="PNDRDTASEI"/>
</dbReference>
<dbReference type="CDD" id="cd00158">
    <property type="entry name" value="RHOD"/>
    <property type="match status" value="1"/>
</dbReference>
<dbReference type="InterPro" id="IPR004099">
    <property type="entry name" value="Pyr_nucl-diS_OxRdtase_dimer"/>
</dbReference>
<dbReference type="InterPro" id="IPR036873">
    <property type="entry name" value="Rhodanese-like_dom_sf"/>
</dbReference>
<name>A0A126QMZ8_9BACT</name>
<reference evidence="8 10" key="1">
    <citation type="journal article" date="2016" name="Front. Microbiol.">
        <title>Genome Sequence of the Piezophilic, Mesophilic Sulfate-Reducing Bacterium Desulfovibrio indicus J2T.</title>
        <authorList>
            <person name="Cao J."/>
            <person name="Maignien L."/>
            <person name="Shao Z."/>
            <person name="Alain K."/>
            <person name="Jebbar M."/>
        </authorList>
    </citation>
    <scope>NUCLEOTIDE SEQUENCE [LARGE SCALE GENOMIC DNA]</scope>
    <source>
        <strain evidence="8 10">J2</strain>
    </source>
</reference>
<dbReference type="Gene3D" id="3.50.50.60">
    <property type="entry name" value="FAD/NAD(P)-binding domain"/>
    <property type="match status" value="2"/>
</dbReference>
<dbReference type="EMBL" id="SOBK01000003">
    <property type="protein sequence ID" value="TDT89856.1"/>
    <property type="molecule type" value="Genomic_DNA"/>
</dbReference>
<dbReference type="Pfam" id="PF02852">
    <property type="entry name" value="Pyr_redox_dim"/>
    <property type="match status" value="1"/>
</dbReference>
<dbReference type="SUPFAM" id="SSF55424">
    <property type="entry name" value="FAD/NAD-linked reductases, dimerisation (C-terminal) domain"/>
    <property type="match status" value="1"/>
</dbReference>
<dbReference type="Proteomes" id="UP000295506">
    <property type="component" value="Unassembled WGS sequence"/>
</dbReference>
<evidence type="ECO:0000313" key="11">
    <source>
        <dbReference type="Proteomes" id="UP000295506"/>
    </source>
</evidence>
<organism evidence="9 11">
    <name type="scientific">Pseudodesulfovibrio indicus</name>
    <dbReference type="NCBI Taxonomy" id="1716143"/>
    <lineage>
        <taxon>Bacteria</taxon>
        <taxon>Pseudomonadati</taxon>
        <taxon>Thermodesulfobacteriota</taxon>
        <taxon>Desulfovibrionia</taxon>
        <taxon>Desulfovibrionales</taxon>
        <taxon>Desulfovibrionaceae</taxon>
    </lineage>
</organism>
<evidence type="ECO:0000259" key="7">
    <source>
        <dbReference type="PROSITE" id="PS50206"/>
    </source>
</evidence>
<keyword evidence="5" id="KW-0560">Oxidoreductase</keyword>
<sequence>MSQHIVVIGGVALGPKAACRFKRLEPGSKVTMIDQTAMISYGGCGIPYYVSGDVSDASELCTTSFHMMRDPKFFKEVKGVDVQILTKATRIDREKKCVEVENVQTGEKACIGYDKLVIATGASPRRLGLPGEDLKGVNYVANPGDATRIREAISKGEVGNAVIIGAGFIGLEMAEAFADMWGVETSVVEITGQIMPRLVSPALATMGQKHMEENGVSFYFGETVQAIEGEDGVVKRVVTDKRVLDADAVIISAGVVPNSDLARDAGLAVHERGGVFVDEFMRTNDPDIYAGGDCCIVKNLITGTDAFLPLGSMANRQGRIIGTNLAGGTAKFDGVVGSFVVKLFETSMAGTGLSLESAKAAGFDAMSVLLIQLDRAHFYPTKELMTLEMVVDKATRRVLGVQGFGSSGDAMVGRINAVAALLKSAPTIDDVSNMELAYSPPFAAAMDILNTLANLADNALRGINRGVGPAGFKELWENRDKEACFFLDCRERGDADPLVERNPEFWHNVPQGEIYDRLDEIPADQPIVLICNTGARSYEAQIMLDEKGYKNVTNIHGGMAAIRKYGIDL</sequence>
<keyword evidence="6" id="KW-0676">Redox-active center</keyword>
<dbReference type="InterPro" id="IPR050260">
    <property type="entry name" value="FAD-bd_OxRdtase"/>
</dbReference>
<dbReference type="Pfam" id="PF00581">
    <property type="entry name" value="Rhodanese"/>
    <property type="match status" value="1"/>
</dbReference>
<dbReference type="Pfam" id="PF07992">
    <property type="entry name" value="Pyr_redox_2"/>
    <property type="match status" value="1"/>
</dbReference>
<dbReference type="PRINTS" id="PR00368">
    <property type="entry name" value="FADPNR"/>
</dbReference>
<evidence type="ECO:0000256" key="3">
    <source>
        <dbReference type="ARBA" id="ARBA00022630"/>
    </source>
</evidence>
<protein>
    <submittedName>
        <fullName evidence="9">NADPH-dependent 2,4-dienoyl-CoA reductase/sulfur reductase-like enzyme</fullName>
    </submittedName>
    <submittedName>
        <fullName evidence="8">Pyridine nucleotide-disulfide oxidoreductase</fullName>
    </submittedName>
</protein>
<dbReference type="Proteomes" id="UP000055611">
    <property type="component" value="Chromosome"/>
</dbReference>
<keyword evidence="3" id="KW-0285">Flavoprotein</keyword>
<evidence type="ECO:0000313" key="10">
    <source>
        <dbReference type="Proteomes" id="UP000055611"/>
    </source>
</evidence>
<comment type="similarity">
    <text evidence="2">Belongs to the class-III pyridine nucleotide-disulfide oxidoreductase family.</text>
</comment>
<dbReference type="GO" id="GO:0016491">
    <property type="term" value="F:oxidoreductase activity"/>
    <property type="evidence" value="ECO:0007669"/>
    <property type="project" value="UniProtKB-KW"/>
</dbReference>
<dbReference type="InterPro" id="IPR016156">
    <property type="entry name" value="FAD/NAD-linked_Rdtase_dimer_sf"/>
</dbReference>